<organism evidence="2">
    <name type="scientific">marine sediment metagenome</name>
    <dbReference type="NCBI Taxonomy" id="412755"/>
    <lineage>
        <taxon>unclassified sequences</taxon>
        <taxon>metagenomes</taxon>
        <taxon>ecological metagenomes</taxon>
    </lineage>
</organism>
<dbReference type="EMBL" id="BARS01057893">
    <property type="protein sequence ID" value="GAG43696.1"/>
    <property type="molecule type" value="Genomic_DNA"/>
</dbReference>
<proteinExistence type="predicted"/>
<sequence length="66" mass="7057">DEIGRDLGHGVPQVALAWLLANPLVTAPIVGANSVEQLRGSLAAVELQLGGEEMENLNHLSDWQSR</sequence>
<evidence type="ECO:0000313" key="2">
    <source>
        <dbReference type="EMBL" id="GAG43696.1"/>
    </source>
</evidence>
<accession>X0Z595</accession>
<dbReference type="Pfam" id="PF00248">
    <property type="entry name" value="Aldo_ket_red"/>
    <property type="match status" value="1"/>
</dbReference>
<dbReference type="InterPro" id="IPR036812">
    <property type="entry name" value="NAD(P)_OxRdtase_dom_sf"/>
</dbReference>
<feature type="domain" description="NADP-dependent oxidoreductase" evidence="1">
    <location>
        <begin position="2"/>
        <end position="60"/>
    </location>
</feature>
<protein>
    <recommendedName>
        <fullName evidence="1">NADP-dependent oxidoreductase domain-containing protein</fullName>
    </recommendedName>
</protein>
<dbReference type="SUPFAM" id="SSF51430">
    <property type="entry name" value="NAD(P)-linked oxidoreductase"/>
    <property type="match status" value="1"/>
</dbReference>
<dbReference type="AlphaFoldDB" id="X0Z595"/>
<evidence type="ECO:0000259" key="1">
    <source>
        <dbReference type="Pfam" id="PF00248"/>
    </source>
</evidence>
<dbReference type="InterPro" id="IPR023210">
    <property type="entry name" value="NADP_OxRdtase_dom"/>
</dbReference>
<comment type="caution">
    <text evidence="2">The sequence shown here is derived from an EMBL/GenBank/DDBJ whole genome shotgun (WGS) entry which is preliminary data.</text>
</comment>
<feature type="non-terminal residue" evidence="2">
    <location>
        <position position="1"/>
    </location>
</feature>
<reference evidence="2" key="1">
    <citation type="journal article" date="2014" name="Front. Microbiol.">
        <title>High frequency of phylogenetically diverse reductive dehalogenase-homologous genes in deep subseafloor sedimentary metagenomes.</title>
        <authorList>
            <person name="Kawai M."/>
            <person name="Futagami T."/>
            <person name="Toyoda A."/>
            <person name="Takaki Y."/>
            <person name="Nishi S."/>
            <person name="Hori S."/>
            <person name="Arai W."/>
            <person name="Tsubouchi T."/>
            <person name="Morono Y."/>
            <person name="Uchiyama I."/>
            <person name="Ito T."/>
            <person name="Fujiyama A."/>
            <person name="Inagaki F."/>
            <person name="Takami H."/>
        </authorList>
    </citation>
    <scope>NUCLEOTIDE SEQUENCE</scope>
    <source>
        <strain evidence="2">Expedition CK06-06</strain>
    </source>
</reference>
<name>X0Z595_9ZZZZ</name>
<dbReference type="Gene3D" id="3.20.20.100">
    <property type="entry name" value="NADP-dependent oxidoreductase domain"/>
    <property type="match status" value="1"/>
</dbReference>
<gene>
    <name evidence="2" type="ORF">S01H1_84693</name>
</gene>